<dbReference type="KEGG" id="cstr:CBE89_10135"/>
<protein>
    <submittedName>
        <fullName evidence="1">Uncharacterized protein</fullName>
    </submittedName>
</protein>
<accession>A0A2Z2J5D6</accession>
<evidence type="ECO:0000313" key="2">
    <source>
        <dbReference type="Proteomes" id="UP000250197"/>
    </source>
</evidence>
<reference evidence="1 2" key="1">
    <citation type="submission" date="2017-05" db="EMBL/GenBank/DDBJ databases">
        <title>Complete genome sequence of Corynebacterium striatum KC-Na-1 isolated from Neophocaena asiaeorientalis in Korea.</title>
        <authorList>
            <person name="Kim J.H."/>
            <person name="Lee K."/>
        </authorList>
    </citation>
    <scope>NUCLEOTIDE SEQUENCE [LARGE SCALE GENOMIC DNA]</scope>
    <source>
        <strain evidence="1 2">KC-Na-01</strain>
    </source>
</reference>
<proteinExistence type="predicted"/>
<dbReference type="AlphaFoldDB" id="A0A2Z2J5D6"/>
<organism evidence="1 2">
    <name type="scientific">Corynebacterium striatum</name>
    <dbReference type="NCBI Taxonomy" id="43770"/>
    <lineage>
        <taxon>Bacteria</taxon>
        <taxon>Bacillati</taxon>
        <taxon>Actinomycetota</taxon>
        <taxon>Actinomycetes</taxon>
        <taxon>Mycobacteriales</taxon>
        <taxon>Corynebacteriaceae</taxon>
        <taxon>Corynebacterium</taxon>
    </lineage>
</organism>
<dbReference type="Proteomes" id="UP000250197">
    <property type="component" value="Chromosome"/>
</dbReference>
<sequence length="135" mass="15499">MYAPIPGFSYLKLYTAPDRIRYAHQPSAEALSKREEILELVAIALEVTGGLRPLHQLEGTKYNRDIKVHLRAWALNHRPQDQVVPVRMRSLHARANGEFFGSVDFGENRHGFTGSYQHNRLMAFRMLTLGHNFRG</sequence>
<name>A0A2Z2J5D6_CORST</name>
<dbReference type="RefSeq" id="WP_086891844.1">
    <property type="nucleotide sequence ID" value="NZ_CP021252.1"/>
</dbReference>
<dbReference type="EMBL" id="CP021252">
    <property type="protein sequence ID" value="ART21811.1"/>
    <property type="molecule type" value="Genomic_DNA"/>
</dbReference>
<evidence type="ECO:0000313" key="1">
    <source>
        <dbReference type="EMBL" id="ART21811.1"/>
    </source>
</evidence>
<gene>
    <name evidence="1" type="ORF">CBE89_10135</name>
</gene>